<keyword evidence="7" id="KW-0256">Endoplasmic reticulum</keyword>
<feature type="transmembrane region" description="Helical" evidence="11">
    <location>
        <begin position="329"/>
        <end position="347"/>
    </location>
</feature>
<reference evidence="13 14" key="1">
    <citation type="submission" date="2018-10" db="EMBL/GenBank/DDBJ databases">
        <authorList>
            <consortium name="Pathogen Informatics"/>
        </authorList>
    </citation>
    <scope>NUCLEOTIDE SEQUENCE [LARGE SCALE GENOMIC DNA]</scope>
</reference>
<feature type="transmembrane region" description="Helical" evidence="11">
    <location>
        <begin position="290"/>
        <end position="317"/>
    </location>
</feature>
<feature type="transmembrane region" description="Helical" evidence="11">
    <location>
        <begin position="51"/>
        <end position="72"/>
    </location>
</feature>
<keyword evidence="5" id="KW-0808">Transferase</keyword>
<comment type="pathway">
    <text evidence="2">Protein modification; protein glycosylation.</text>
</comment>
<dbReference type="GO" id="GO:0005789">
    <property type="term" value="C:endoplasmic reticulum membrane"/>
    <property type="evidence" value="ECO:0007669"/>
    <property type="project" value="UniProtKB-SubCell"/>
</dbReference>
<dbReference type="EMBL" id="UXSR01005333">
    <property type="protein sequence ID" value="VDD81152.1"/>
    <property type="molecule type" value="Genomic_DNA"/>
</dbReference>
<comment type="subcellular location">
    <subcellularLocation>
        <location evidence="1">Endoplasmic reticulum membrane</location>
        <topology evidence="1">Multi-pass membrane protein</topology>
    </subcellularLocation>
</comment>
<sequence length="366" mass="42134">MAPLTMISLLVKLGPVCKAQSICDCRLSRYPAGHVYVCSILYFLTDHGLNIFKAQCIFLGVYALSLGLIFNIYRKISKVPLFSILIMSFASYRVHSIYLLRLFNDPWAMLFLYSSINWCLYNHFTCAAVFFSIAVGIKMNILLFAPGLLLVLLKHRGLYETLGHLAECGIVQVLLGAIFLFRNSEAYFSRAFEFSRQFMYKWTVNWKVVPESLFLDRRFQVALLVLHIVFLTFFLVKFVRSRGGFKRFLEPLPPSTKLAVCADDVLYPMFVSNFIGIAFSRSLHYQFYVWYYHTIPFLLWSVTPFSNTIRLLLFGLIELCWNVYPSTPLSSAALHACHAAILIGLAVEPLKNTFSRVPKNRKLKRR</sequence>
<evidence type="ECO:0000256" key="12">
    <source>
        <dbReference type="SAM" id="SignalP"/>
    </source>
</evidence>
<feature type="transmembrane region" description="Helical" evidence="11">
    <location>
        <begin position="165"/>
        <end position="182"/>
    </location>
</feature>
<dbReference type="GO" id="GO:0052925">
    <property type="term" value="F:dol-P-Man:Man(5)GlcNAc(2)-PP-Dol alpha-1,3-mannosyltransferase activity"/>
    <property type="evidence" value="ECO:0007669"/>
    <property type="project" value="UniProtKB-EC"/>
</dbReference>
<name>A0A0R3UIB4_MESCO</name>
<evidence type="ECO:0000256" key="1">
    <source>
        <dbReference type="ARBA" id="ARBA00004477"/>
    </source>
</evidence>
<gene>
    <name evidence="13" type="ORF">MCOS_LOCUS7155</name>
</gene>
<keyword evidence="4" id="KW-0328">Glycosyltransferase</keyword>
<evidence type="ECO:0000256" key="9">
    <source>
        <dbReference type="ARBA" id="ARBA00023136"/>
    </source>
</evidence>
<evidence type="ECO:0000313" key="13">
    <source>
        <dbReference type="EMBL" id="VDD81152.1"/>
    </source>
</evidence>
<dbReference type="Proteomes" id="UP000267029">
    <property type="component" value="Unassembled WGS sequence"/>
</dbReference>
<dbReference type="PANTHER" id="PTHR12646:SF0">
    <property type="entry name" value="DOL-P-MAN:MAN(5)GLCNAC(2)-PP-DOL ALPHA-1,3-MANNOSYLTRANSFERASE"/>
    <property type="match status" value="1"/>
</dbReference>
<evidence type="ECO:0000256" key="6">
    <source>
        <dbReference type="ARBA" id="ARBA00022692"/>
    </source>
</evidence>
<keyword evidence="14" id="KW-1185">Reference proteome</keyword>
<keyword evidence="8 11" id="KW-1133">Transmembrane helix</keyword>
<dbReference type="AlphaFoldDB" id="A0A0R3UIB4"/>
<keyword evidence="12" id="KW-0732">Signal</keyword>
<protein>
    <recommendedName>
        <fullName evidence="3">dolichyl-P-Man:Man5GlcNAc2-PP-dolichol alpha-1,3-mannosyltransferase</fullName>
        <ecNumber evidence="3">2.4.1.258</ecNumber>
    </recommendedName>
</protein>
<evidence type="ECO:0000256" key="11">
    <source>
        <dbReference type="SAM" id="Phobius"/>
    </source>
</evidence>
<dbReference type="OrthoDB" id="20028at2759"/>
<evidence type="ECO:0000256" key="8">
    <source>
        <dbReference type="ARBA" id="ARBA00022989"/>
    </source>
</evidence>
<comment type="catalytic activity">
    <reaction evidence="10">
        <text>an alpha-D-Man-(1-&gt;2)-alpha-D-Man-(1-&gt;2)-alpha-D-Man-(1-&gt;3)-[alpha-D-Man-(1-&gt;6)]-beta-D-Man-(1-&gt;4)-beta-D-GlcNAc-(1-&gt;4)-alpha-D-GlcNAc-diphospho-di-trans,poly-cis-dolichol + a di-trans,poly-cis-dolichyl beta-D-mannosyl phosphate = an alpha-D-Man-(1-&gt;2)-alpha-D-Man-(1-&gt;2)-alpha-D-Man-(1-&gt;3)-[alpha-D-Man-(1-&gt;3)-alpha-D-Man-(1-&gt;6)]-beta-D-Man-(1-&gt;4)-beta-D-GlcNAc-(1-&gt;4)-alpha-D-GlcNAc-diphospho-di-trans,poly-cis-dolichol + a di-trans,poly-cis-dolichyl phosphate + H(+)</text>
        <dbReference type="Rhea" id="RHEA:29527"/>
        <dbReference type="Rhea" id="RHEA-COMP:19498"/>
        <dbReference type="Rhea" id="RHEA-COMP:19501"/>
        <dbReference type="Rhea" id="RHEA-COMP:19516"/>
        <dbReference type="Rhea" id="RHEA-COMP:19517"/>
        <dbReference type="ChEBI" id="CHEBI:15378"/>
        <dbReference type="ChEBI" id="CHEBI:57683"/>
        <dbReference type="ChEBI" id="CHEBI:58211"/>
        <dbReference type="ChEBI" id="CHEBI:132515"/>
        <dbReference type="ChEBI" id="CHEBI:132516"/>
        <dbReference type="EC" id="2.4.1.258"/>
    </reaction>
    <physiologicalReaction direction="left-to-right" evidence="10">
        <dbReference type="Rhea" id="RHEA:29528"/>
    </physiologicalReaction>
</comment>
<feature type="signal peptide" evidence="12">
    <location>
        <begin position="1"/>
        <end position="19"/>
    </location>
</feature>
<dbReference type="PANTHER" id="PTHR12646">
    <property type="entry name" value="NOT56 - RELATED"/>
    <property type="match status" value="1"/>
</dbReference>
<dbReference type="InterPro" id="IPR007873">
    <property type="entry name" value="Glycosyltransferase_ALG3"/>
</dbReference>
<feature type="chain" id="PRO_5030017537" description="dolichyl-P-Man:Man5GlcNAc2-PP-dolichol alpha-1,3-mannosyltransferase" evidence="12">
    <location>
        <begin position="20"/>
        <end position="366"/>
    </location>
</feature>
<evidence type="ECO:0000256" key="3">
    <source>
        <dbReference type="ARBA" id="ARBA00011964"/>
    </source>
</evidence>
<proteinExistence type="predicted"/>
<dbReference type="STRING" id="53468.A0A0R3UIB4"/>
<evidence type="ECO:0000313" key="14">
    <source>
        <dbReference type="Proteomes" id="UP000267029"/>
    </source>
</evidence>
<keyword evidence="6 11" id="KW-0812">Transmembrane</keyword>
<evidence type="ECO:0000256" key="4">
    <source>
        <dbReference type="ARBA" id="ARBA00022676"/>
    </source>
</evidence>
<dbReference type="Pfam" id="PF05208">
    <property type="entry name" value="ALG3"/>
    <property type="match status" value="1"/>
</dbReference>
<evidence type="ECO:0000256" key="5">
    <source>
        <dbReference type="ARBA" id="ARBA00022679"/>
    </source>
</evidence>
<evidence type="ECO:0000256" key="2">
    <source>
        <dbReference type="ARBA" id="ARBA00004922"/>
    </source>
</evidence>
<dbReference type="EC" id="2.4.1.258" evidence="3"/>
<feature type="transmembrane region" description="Helical" evidence="11">
    <location>
        <begin position="120"/>
        <end position="153"/>
    </location>
</feature>
<evidence type="ECO:0000256" key="7">
    <source>
        <dbReference type="ARBA" id="ARBA00022824"/>
    </source>
</evidence>
<organism evidence="13 14">
    <name type="scientific">Mesocestoides corti</name>
    <name type="common">Flatworm</name>
    <dbReference type="NCBI Taxonomy" id="53468"/>
    <lineage>
        <taxon>Eukaryota</taxon>
        <taxon>Metazoa</taxon>
        <taxon>Spiralia</taxon>
        <taxon>Lophotrochozoa</taxon>
        <taxon>Platyhelminthes</taxon>
        <taxon>Cestoda</taxon>
        <taxon>Eucestoda</taxon>
        <taxon>Cyclophyllidea</taxon>
        <taxon>Mesocestoididae</taxon>
        <taxon>Mesocestoides</taxon>
    </lineage>
</organism>
<keyword evidence="9 11" id="KW-0472">Membrane</keyword>
<evidence type="ECO:0000256" key="10">
    <source>
        <dbReference type="ARBA" id="ARBA00049506"/>
    </source>
</evidence>
<feature type="transmembrane region" description="Helical" evidence="11">
    <location>
        <begin position="219"/>
        <end position="239"/>
    </location>
</feature>
<feature type="transmembrane region" description="Helical" evidence="11">
    <location>
        <begin position="79"/>
        <end position="100"/>
    </location>
</feature>
<accession>A0A0R3UIB4</accession>